<dbReference type="Gene3D" id="1.10.10.2910">
    <property type="match status" value="1"/>
</dbReference>
<protein>
    <submittedName>
        <fullName evidence="2">ImmA/IrrE family metallo-endopeptidase</fullName>
    </submittedName>
</protein>
<comment type="caution">
    <text evidence="2">The sequence shown here is derived from an EMBL/GenBank/DDBJ whole genome shotgun (WGS) entry which is preliminary data.</text>
</comment>
<organism evidence="2 3">
    <name type="scientific">Paenibacillus vandeheii</name>
    <dbReference type="NCBI Taxonomy" id="3035917"/>
    <lineage>
        <taxon>Bacteria</taxon>
        <taxon>Bacillati</taxon>
        <taxon>Bacillota</taxon>
        <taxon>Bacilli</taxon>
        <taxon>Bacillales</taxon>
        <taxon>Paenibacillaceae</taxon>
        <taxon>Paenibacillus</taxon>
    </lineage>
</organism>
<sequence>MRDIVDKLTSKYKTNCPYELAAHLNINVMFADLGKGTRGFYYKKLKRKYICIHKDLPDEWKRFVCAHELAHERLHKGIGRFFVDEKSFYLPGKFERQANSFAIILLLGDNKISSGETVEKFFLRNKIPLEMHHFFTPVMSFYTQK</sequence>
<dbReference type="InterPro" id="IPR010359">
    <property type="entry name" value="IrrE_HExxH"/>
</dbReference>
<dbReference type="Pfam" id="PF06114">
    <property type="entry name" value="Peptidase_M78"/>
    <property type="match status" value="1"/>
</dbReference>
<keyword evidence="3" id="KW-1185">Reference proteome</keyword>
<proteinExistence type="predicted"/>
<evidence type="ECO:0000313" key="2">
    <source>
        <dbReference type="EMBL" id="MDN4600008.1"/>
    </source>
</evidence>
<dbReference type="RefSeq" id="WP_301243957.1">
    <property type="nucleotide sequence ID" value="NZ_JAROCD010000001.1"/>
</dbReference>
<reference evidence="2" key="1">
    <citation type="submission" date="2023-03" db="EMBL/GenBank/DDBJ databases">
        <title>MT1 and MT2 Draft Genomes of Novel Species.</title>
        <authorList>
            <person name="Venkateswaran K."/>
        </authorList>
    </citation>
    <scope>NUCLEOTIDE SEQUENCE</scope>
    <source>
        <strain evidence="2">F6_3S_P_1C</strain>
    </source>
</reference>
<feature type="domain" description="IrrE N-terminal-like" evidence="1">
    <location>
        <begin position="22"/>
        <end position="109"/>
    </location>
</feature>
<dbReference type="EMBL" id="JAROCD010000001">
    <property type="protein sequence ID" value="MDN4600008.1"/>
    <property type="molecule type" value="Genomic_DNA"/>
</dbReference>
<accession>A0ABT8J4J9</accession>
<gene>
    <name evidence="2" type="ORF">P5G61_02120</name>
</gene>
<dbReference type="Proteomes" id="UP001174205">
    <property type="component" value="Unassembled WGS sequence"/>
</dbReference>
<evidence type="ECO:0000259" key="1">
    <source>
        <dbReference type="Pfam" id="PF06114"/>
    </source>
</evidence>
<name>A0ABT8J4J9_9BACL</name>
<evidence type="ECO:0000313" key="3">
    <source>
        <dbReference type="Proteomes" id="UP001174205"/>
    </source>
</evidence>